<dbReference type="EMBL" id="QDGZ01000012">
    <property type="protein sequence ID" value="PVG80851.1"/>
    <property type="molecule type" value="Genomic_DNA"/>
</dbReference>
<dbReference type="RefSeq" id="WP_116574283.1">
    <property type="nucleotide sequence ID" value="NZ_QDGZ01000012.1"/>
</dbReference>
<evidence type="ECO:0000256" key="1">
    <source>
        <dbReference type="SAM" id="Phobius"/>
    </source>
</evidence>
<reference evidence="2 3" key="1">
    <citation type="submission" date="2018-04" db="EMBL/GenBank/DDBJ databases">
        <title>Genome of Nocardioides gansuensis WSJ-1.</title>
        <authorList>
            <person name="Wu S."/>
            <person name="Wang G."/>
        </authorList>
    </citation>
    <scope>NUCLEOTIDE SEQUENCE [LARGE SCALE GENOMIC DNA]</scope>
    <source>
        <strain evidence="2 3">WSJ-1</strain>
    </source>
</reference>
<dbReference type="Proteomes" id="UP000246018">
    <property type="component" value="Unassembled WGS sequence"/>
</dbReference>
<protein>
    <submittedName>
        <fullName evidence="2">Uncharacterized protein</fullName>
    </submittedName>
</protein>
<feature type="transmembrane region" description="Helical" evidence="1">
    <location>
        <begin position="36"/>
        <end position="55"/>
    </location>
</feature>
<feature type="transmembrane region" description="Helical" evidence="1">
    <location>
        <begin position="6"/>
        <end position="29"/>
    </location>
</feature>
<keyword evidence="1" id="KW-0812">Transmembrane</keyword>
<evidence type="ECO:0000313" key="3">
    <source>
        <dbReference type="Proteomes" id="UP000246018"/>
    </source>
</evidence>
<evidence type="ECO:0000313" key="2">
    <source>
        <dbReference type="EMBL" id="PVG80851.1"/>
    </source>
</evidence>
<keyword evidence="1" id="KW-1133">Transmembrane helix</keyword>
<accession>A0A2T8F564</accession>
<keyword evidence="1" id="KW-0472">Membrane</keyword>
<gene>
    <name evidence="2" type="ORF">DDE18_20925</name>
</gene>
<dbReference type="AlphaFoldDB" id="A0A2T8F564"/>
<name>A0A2T8F564_9ACTN</name>
<comment type="caution">
    <text evidence="2">The sequence shown here is derived from an EMBL/GenBank/DDBJ whole genome shotgun (WGS) entry which is preliminary data.</text>
</comment>
<keyword evidence="3" id="KW-1185">Reference proteome</keyword>
<sequence>MTVPTWVAILLMVIGAVGIVRGSLIVAFGGSGRFRFDAALSLIAGFSLGLLGQYLHAQR</sequence>
<proteinExistence type="predicted"/>
<organism evidence="2 3">
    <name type="scientific">Nocardioides gansuensis</name>
    <dbReference type="NCBI Taxonomy" id="2138300"/>
    <lineage>
        <taxon>Bacteria</taxon>
        <taxon>Bacillati</taxon>
        <taxon>Actinomycetota</taxon>
        <taxon>Actinomycetes</taxon>
        <taxon>Propionibacteriales</taxon>
        <taxon>Nocardioidaceae</taxon>
        <taxon>Nocardioides</taxon>
    </lineage>
</organism>